<dbReference type="RefSeq" id="XP_048265980.1">
    <property type="nucleotide sequence ID" value="XM_048410023.1"/>
</dbReference>
<feature type="domain" description="Ima1 N-terminal" evidence="9">
    <location>
        <begin position="103"/>
        <end position="225"/>
    </location>
</feature>
<reference evidence="11" key="1">
    <citation type="submission" date="2025-08" db="UniProtKB">
        <authorList>
            <consortium name="RefSeq"/>
        </authorList>
    </citation>
    <scope>IDENTIFICATION</scope>
</reference>
<dbReference type="GeneID" id="100643496"/>
<dbReference type="Pfam" id="PF09779">
    <property type="entry name" value="Ima1_N"/>
    <property type="match status" value="1"/>
</dbReference>
<dbReference type="InterPro" id="IPR040041">
    <property type="entry name" value="TMEM201"/>
</dbReference>
<organism evidence="10 11">
    <name type="scientific">Bombus terrestris</name>
    <name type="common">Buff-tailed bumblebee</name>
    <name type="synonym">Apis terrestris</name>
    <dbReference type="NCBI Taxonomy" id="30195"/>
    <lineage>
        <taxon>Eukaryota</taxon>
        <taxon>Metazoa</taxon>
        <taxon>Ecdysozoa</taxon>
        <taxon>Arthropoda</taxon>
        <taxon>Hexapoda</taxon>
        <taxon>Insecta</taxon>
        <taxon>Pterygota</taxon>
        <taxon>Neoptera</taxon>
        <taxon>Endopterygota</taxon>
        <taxon>Hymenoptera</taxon>
        <taxon>Apocrita</taxon>
        <taxon>Aculeata</taxon>
        <taxon>Apoidea</taxon>
        <taxon>Anthophila</taxon>
        <taxon>Apidae</taxon>
        <taxon>Bombus</taxon>
        <taxon>Bombus</taxon>
    </lineage>
</organism>
<protein>
    <submittedName>
        <fullName evidence="11">Uncharacterized protein LOC100643496 isoform X1</fullName>
    </submittedName>
</protein>
<evidence type="ECO:0000256" key="6">
    <source>
        <dbReference type="ARBA" id="ARBA00023242"/>
    </source>
</evidence>
<dbReference type="PANTHER" id="PTHR28646:SF1">
    <property type="entry name" value="TRANSMEMBRANE PROTEIN 201"/>
    <property type="match status" value="1"/>
</dbReference>
<feature type="transmembrane region" description="Helical" evidence="8">
    <location>
        <begin position="342"/>
        <end position="361"/>
    </location>
</feature>
<dbReference type="GO" id="GO:0005521">
    <property type="term" value="F:lamin binding"/>
    <property type="evidence" value="ECO:0007669"/>
    <property type="project" value="TreeGrafter"/>
</dbReference>
<evidence type="ECO:0000256" key="1">
    <source>
        <dbReference type="ARBA" id="ARBA00004473"/>
    </source>
</evidence>
<evidence type="ECO:0000259" key="9">
    <source>
        <dbReference type="Pfam" id="PF09779"/>
    </source>
</evidence>
<feature type="transmembrane region" description="Helical" evidence="8">
    <location>
        <begin position="304"/>
        <end position="322"/>
    </location>
</feature>
<evidence type="ECO:0000256" key="5">
    <source>
        <dbReference type="ARBA" id="ARBA00023136"/>
    </source>
</evidence>
<feature type="transmembrane region" description="Helical" evidence="8">
    <location>
        <begin position="696"/>
        <end position="718"/>
    </location>
</feature>
<dbReference type="AlphaFoldDB" id="A0A9C6VZ81"/>
<comment type="similarity">
    <text evidence="2">Belongs to the TMEM201 family.</text>
</comment>
<evidence type="ECO:0000256" key="2">
    <source>
        <dbReference type="ARBA" id="ARBA00007600"/>
    </source>
</evidence>
<evidence type="ECO:0000256" key="4">
    <source>
        <dbReference type="ARBA" id="ARBA00022989"/>
    </source>
</evidence>
<evidence type="ECO:0000256" key="7">
    <source>
        <dbReference type="SAM" id="MobiDB-lite"/>
    </source>
</evidence>
<dbReference type="OrthoDB" id="5966927at2759"/>
<gene>
    <name evidence="11" type="primary">LOC100643496</name>
</gene>
<accession>A0A9C6VZ81</accession>
<proteinExistence type="inferred from homology"/>
<keyword evidence="6" id="KW-0539">Nucleus</keyword>
<evidence type="ECO:0000256" key="3">
    <source>
        <dbReference type="ARBA" id="ARBA00022692"/>
    </source>
</evidence>
<dbReference type="PANTHER" id="PTHR28646">
    <property type="entry name" value="TRANSMEMBRANE PROTEIN 201"/>
    <property type="match status" value="1"/>
</dbReference>
<evidence type="ECO:0000313" key="11">
    <source>
        <dbReference type="RefSeq" id="XP_048265980.1"/>
    </source>
</evidence>
<evidence type="ECO:0000313" key="10">
    <source>
        <dbReference type="Proteomes" id="UP000835206"/>
    </source>
</evidence>
<keyword evidence="10" id="KW-1185">Reference proteome</keyword>
<feature type="region of interest" description="Disordered" evidence="7">
    <location>
        <begin position="1"/>
        <end position="24"/>
    </location>
</feature>
<dbReference type="GO" id="GO:0005637">
    <property type="term" value="C:nuclear inner membrane"/>
    <property type="evidence" value="ECO:0007669"/>
    <property type="project" value="UniProtKB-SubCell"/>
</dbReference>
<keyword evidence="4 8" id="KW-1133">Transmembrane helix</keyword>
<keyword evidence="5 8" id="KW-0472">Membrane</keyword>
<evidence type="ECO:0000256" key="8">
    <source>
        <dbReference type="SAM" id="Phobius"/>
    </source>
</evidence>
<dbReference type="GO" id="GO:0051015">
    <property type="term" value="F:actin filament binding"/>
    <property type="evidence" value="ECO:0007669"/>
    <property type="project" value="TreeGrafter"/>
</dbReference>
<comment type="subcellular location">
    <subcellularLocation>
        <location evidence="1">Nucleus inner membrane</location>
        <topology evidence="1">Multi-pass membrane protein</topology>
    </subcellularLocation>
</comment>
<dbReference type="Proteomes" id="UP000835206">
    <property type="component" value="Chromosome 11"/>
</dbReference>
<dbReference type="GO" id="GO:0030473">
    <property type="term" value="P:nuclear migration along microtubule"/>
    <property type="evidence" value="ECO:0007669"/>
    <property type="project" value="TreeGrafter"/>
</dbReference>
<sequence>MMKPEDDDAIFGGEPKKASSTPLSLQQRRRKTIFLNAIGLVLDIDRSVPTLRSHDCIRMFDARNTPRKGAVSSGSIEKGKCNTMLIIVGGFTQLDRLRWPIKVNCWFCNKDTKIWRQQLDWWMCPYCEQYNGFSKNGDYAYTIPEQYKTSSHEMKRYCTINQGTTTNQDANNGLCKQCNMNESLKISKLSDYVPKNERNYEYEMKKFKDSLEQQYPLCAKCKSTVNNVLYKQALWLAQYKMLLFKQKPFCIIANNSKYSELICRIISTILGSMVVYNMEFIFFPIGGLFFQFCACWIPTTKKQSSDILVMFLWICMIILLPFKDIKLITTDFQNSWFVLEYITQYHMMILFISIIGFINVMPKSYKSTVNKNMSFKKIESSPKNTVLFDSCTATSNNKHNLNVNVKTANNINKTASNWLAPNTMKDYMSPYVENSINYKSTISQSLFTNATSQCSPMSINNNNTVFNSPPVYKKSTIESNYSLNDSLRTLSILSLGEDKPKYSTKMPKIFETKVYSTKSSELFKKAGKKNILSPPKLKSVMQTSWIAGGYWQEGIDAPSLSRSSSQSSGFGSVGSNFGPSREPSIHEFDQCSVMSDVTQSCYTPRQTNSPVGSFSQYSLQFPLSESRNQSINNQTMKLASTNLSTPQTLLSQNNKRNNSTFIDQCSQRQNMDMNDIKSPSEMQPFPSHATIVTNPVWLPVLLCGSLVLNIIVLCTTLLR</sequence>
<name>A0A9C6VZ81_BOMTE</name>
<keyword evidence="3 8" id="KW-0812">Transmembrane</keyword>
<dbReference type="InterPro" id="IPR018617">
    <property type="entry name" value="Ima1_N"/>
</dbReference>
<feature type="transmembrane region" description="Helical" evidence="8">
    <location>
        <begin position="273"/>
        <end position="297"/>
    </location>
</feature>